<dbReference type="AlphaFoldDB" id="A0ABC8EC81"/>
<sequence>MKYRKSDAKGLLKSMARSEGVSVKKLKEIMTATIEEARNNPDPEQQAEFNKYFGSKTPTPEEYIVVLTNKA</sequence>
<reference evidence="1 2" key="1">
    <citation type="submission" date="2022-09" db="EMBL/GenBank/DDBJ databases">
        <title>complete genome sequences of Clostridium tetani str. KHSU-234311-028 isolated from soil.</title>
        <authorList>
            <person name="Sekizuka T."/>
            <person name="Shitada C."/>
            <person name="Takahashi M."/>
            <person name="Kuroda M."/>
        </authorList>
    </citation>
    <scope>NUCLEOTIDE SEQUENCE [LARGE SCALE GENOMIC DNA]</scope>
    <source>
        <strain evidence="1 2">KHSU-234311-028</strain>
    </source>
</reference>
<protein>
    <recommendedName>
        <fullName evidence="3">Sporulation initiation factor Spo0A C-terminal domain-containing protein</fullName>
    </recommendedName>
</protein>
<organism evidence="1 2">
    <name type="scientific">Clostridium tetani</name>
    <dbReference type="NCBI Taxonomy" id="1513"/>
    <lineage>
        <taxon>Bacteria</taxon>
        <taxon>Bacillati</taxon>
        <taxon>Bacillota</taxon>
        <taxon>Clostridia</taxon>
        <taxon>Eubacteriales</taxon>
        <taxon>Clostridiaceae</taxon>
        <taxon>Clostridium</taxon>
    </lineage>
</organism>
<evidence type="ECO:0000313" key="1">
    <source>
        <dbReference type="EMBL" id="BDR80495.1"/>
    </source>
</evidence>
<evidence type="ECO:0008006" key="3">
    <source>
        <dbReference type="Google" id="ProtNLM"/>
    </source>
</evidence>
<gene>
    <name evidence="1" type="ORF">K234311028_07410</name>
</gene>
<dbReference type="RefSeq" id="WP_317724785.1">
    <property type="nucleotide sequence ID" value="NZ_AP026818.1"/>
</dbReference>
<evidence type="ECO:0000313" key="2">
    <source>
        <dbReference type="Proteomes" id="UP001321763"/>
    </source>
</evidence>
<name>A0ABC8EC81_CLOTA</name>
<proteinExistence type="predicted"/>
<dbReference type="EMBL" id="AP026818">
    <property type="protein sequence ID" value="BDR80495.1"/>
    <property type="molecule type" value="Genomic_DNA"/>
</dbReference>
<dbReference type="Proteomes" id="UP001321763">
    <property type="component" value="Chromosome"/>
</dbReference>
<accession>A0ABC8EC81</accession>